<accession>A0A8H3I9Q7</accession>
<evidence type="ECO:0000256" key="4">
    <source>
        <dbReference type="SAM" id="SignalP"/>
    </source>
</evidence>
<dbReference type="InterPro" id="IPR029058">
    <property type="entry name" value="AB_hydrolase_fold"/>
</dbReference>
<keyword evidence="2" id="KW-1015">Disulfide bond</keyword>
<proteinExistence type="predicted"/>
<evidence type="ECO:0000313" key="6">
    <source>
        <dbReference type="Proteomes" id="UP000664169"/>
    </source>
</evidence>
<gene>
    <name evidence="5" type="ORF">GOMPHAMPRED_006162</name>
</gene>
<dbReference type="SUPFAM" id="SSF53474">
    <property type="entry name" value="alpha/beta-Hydrolases"/>
    <property type="match status" value="1"/>
</dbReference>
<dbReference type="SMART" id="SM01110">
    <property type="entry name" value="Cutinase"/>
    <property type="match status" value="1"/>
</dbReference>
<dbReference type="EMBL" id="CAJPDQ010000004">
    <property type="protein sequence ID" value="CAF9908435.1"/>
    <property type="molecule type" value="Genomic_DNA"/>
</dbReference>
<reference evidence="5" key="1">
    <citation type="submission" date="2021-03" db="EMBL/GenBank/DDBJ databases">
        <authorList>
            <person name="Tagirdzhanova G."/>
        </authorList>
    </citation>
    <scope>NUCLEOTIDE SEQUENCE</scope>
</reference>
<keyword evidence="4" id="KW-0732">Signal</keyword>
<comment type="caution">
    <text evidence="5">The sequence shown here is derived from an EMBL/GenBank/DDBJ whole genome shotgun (WGS) entry which is preliminary data.</text>
</comment>
<dbReference type="InterPro" id="IPR000675">
    <property type="entry name" value="Cutinase/axe"/>
</dbReference>
<feature type="region of interest" description="Disordered" evidence="3">
    <location>
        <begin position="230"/>
        <end position="272"/>
    </location>
</feature>
<evidence type="ECO:0008006" key="7">
    <source>
        <dbReference type="Google" id="ProtNLM"/>
    </source>
</evidence>
<evidence type="ECO:0000256" key="3">
    <source>
        <dbReference type="SAM" id="MobiDB-lite"/>
    </source>
</evidence>
<keyword evidence="1" id="KW-0378">Hydrolase</keyword>
<dbReference type="PANTHER" id="PTHR33630">
    <property type="entry name" value="CUTINASE RV1984C-RELATED-RELATED"/>
    <property type="match status" value="1"/>
</dbReference>
<evidence type="ECO:0000256" key="1">
    <source>
        <dbReference type="ARBA" id="ARBA00022801"/>
    </source>
</evidence>
<feature type="chain" id="PRO_5034477122" description="Cutinase" evidence="4">
    <location>
        <begin position="18"/>
        <end position="299"/>
    </location>
</feature>
<evidence type="ECO:0000256" key="2">
    <source>
        <dbReference type="ARBA" id="ARBA00023157"/>
    </source>
</evidence>
<keyword evidence="6" id="KW-1185">Reference proteome</keyword>
<organism evidence="5 6">
    <name type="scientific">Gomphillus americanus</name>
    <dbReference type="NCBI Taxonomy" id="1940652"/>
    <lineage>
        <taxon>Eukaryota</taxon>
        <taxon>Fungi</taxon>
        <taxon>Dikarya</taxon>
        <taxon>Ascomycota</taxon>
        <taxon>Pezizomycotina</taxon>
        <taxon>Lecanoromycetes</taxon>
        <taxon>OSLEUM clade</taxon>
        <taxon>Ostropomycetidae</taxon>
        <taxon>Ostropales</taxon>
        <taxon>Graphidaceae</taxon>
        <taxon>Gomphilloideae</taxon>
        <taxon>Gomphillus</taxon>
    </lineage>
</organism>
<sequence length="299" mass="31149">MPFKYISFLAGLAAVLAQDAASTCNNYVIISTRGTFEHQGPSIGFKDMIAWTLGNVTGGVEYDTVYPAAQNQTFYLGTDDVVRYIDAGVQSCPDQRYLLLGYSQGASVTDAALYNYTDPESAGYKAIAAVLLIGNPYKIPDKVNDVDQLGGSSNRQLRGSLYNTSLPVGYGNGIPEVFYTSNKLIDICYENDPVCAPQSAHANLTAHILYGGSLAVQNMGTRFLVSKLGGATTNSTNGTSPTTSASGSSGSSIPVSTSTPSSTSSTTVPTGPASGLAVAVQMPALWTTIGLALVSAFLA</sequence>
<dbReference type="OrthoDB" id="3225429at2759"/>
<dbReference type="Proteomes" id="UP000664169">
    <property type="component" value="Unassembled WGS sequence"/>
</dbReference>
<dbReference type="Pfam" id="PF01083">
    <property type="entry name" value="Cutinase"/>
    <property type="match status" value="1"/>
</dbReference>
<feature type="signal peptide" evidence="4">
    <location>
        <begin position="1"/>
        <end position="17"/>
    </location>
</feature>
<evidence type="ECO:0000313" key="5">
    <source>
        <dbReference type="EMBL" id="CAF9908435.1"/>
    </source>
</evidence>
<protein>
    <recommendedName>
        <fullName evidence="7">Cutinase</fullName>
    </recommendedName>
</protein>
<dbReference type="Gene3D" id="3.40.50.1820">
    <property type="entry name" value="alpha/beta hydrolase"/>
    <property type="match status" value="1"/>
</dbReference>
<name>A0A8H3I9Q7_9LECA</name>
<dbReference type="PANTHER" id="PTHR33630:SF9">
    <property type="entry name" value="CUTINASE 4"/>
    <property type="match status" value="1"/>
</dbReference>
<dbReference type="AlphaFoldDB" id="A0A8H3I9Q7"/>
<dbReference type="GO" id="GO:0052689">
    <property type="term" value="F:carboxylic ester hydrolase activity"/>
    <property type="evidence" value="ECO:0007669"/>
    <property type="project" value="UniProtKB-ARBA"/>
</dbReference>